<organism evidence="2 3">
    <name type="scientific">Treponema primitia (strain ATCC BAA-887 / DSM 12427 / ZAS-2)</name>
    <dbReference type="NCBI Taxonomy" id="545694"/>
    <lineage>
        <taxon>Bacteria</taxon>
        <taxon>Pseudomonadati</taxon>
        <taxon>Spirochaetota</taxon>
        <taxon>Spirochaetia</taxon>
        <taxon>Spirochaetales</taxon>
        <taxon>Treponemataceae</taxon>
        <taxon>Treponema</taxon>
    </lineage>
</organism>
<dbReference type="InterPro" id="IPR002716">
    <property type="entry name" value="PIN_dom"/>
</dbReference>
<dbReference type="AlphaFoldDB" id="F5YQG5"/>
<evidence type="ECO:0000313" key="3">
    <source>
        <dbReference type="Proteomes" id="UP000009223"/>
    </source>
</evidence>
<dbReference type="HOGENOM" id="CLU_128080_0_0_12"/>
<keyword evidence="3" id="KW-1185">Reference proteome</keyword>
<dbReference type="KEGG" id="tpi:TREPR_2772"/>
<accession>F5YQG5</accession>
<feature type="domain" description="PIN" evidence="1">
    <location>
        <begin position="13"/>
        <end position="124"/>
    </location>
</feature>
<dbReference type="InterPro" id="IPR029060">
    <property type="entry name" value="PIN-like_dom_sf"/>
</dbReference>
<dbReference type="eggNOG" id="COG5573">
    <property type="taxonomic scope" value="Bacteria"/>
</dbReference>
<dbReference type="CDD" id="cd18692">
    <property type="entry name" value="PIN_VapC-like"/>
    <property type="match status" value="1"/>
</dbReference>
<reference evidence="2 3" key="2">
    <citation type="journal article" date="2011" name="ISME J.">
        <title>RNA-seq reveals cooperative metabolic interactions between two termite-gut spirochete species in co-culture.</title>
        <authorList>
            <person name="Rosenthal A.Z."/>
            <person name="Matson E.G."/>
            <person name="Eldar A."/>
            <person name="Leadbetter J.R."/>
        </authorList>
    </citation>
    <scope>NUCLEOTIDE SEQUENCE [LARGE SCALE GENOMIC DNA]</scope>
    <source>
        <strain evidence="3">ATCC BAA-887 / DSM 12427 / ZAS-2</strain>
    </source>
</reference>
<proteinExistence type="predicted"/>
<sequence>MTGKKPMSDDVAFLDTNVLIYAYSEDDLRKQNIAVNAIDTHKCIVSTHILNEFCNVCIKKLHYPIDQILESINEILHACALFMVNENTIKEALVIQDRYKYSYYDSLVIASALKCECTLLLSEDLQDSQKINNTTIKNIFI</sequence>
<reference evidence="3" key="1">
    <citation type="submission" date="2009-12" db="EMBL/GenBank/DDBJ databases">
        <title>Complete sequence of Treponema primitia strain ZAS-2.</title>
        <authorList>
            <person name="Tetu S.G."/>
            <person name="Matson E."/>
            <person name="Ren Q."/>
            <person name="Seshadri R."/>
            <person name="Elbourne L."/>
            <person name="Hassan K.A."/>
            <person name="Durkin A."/>
            <person name="Radune D."/>
            <person name="Mohamoud Y."/>
            <person name="Shay R."/>
            <person name="Jin S."/>
            <person name="Zhang X."/>
            <person name="Lucey K."/>
            <person name="Ballor N.R."/>
            <person name="Ottesen E."/>
            <person name="Rosenthal R."/>
            <person name="Allen A."/>
            <person name="Leadbetter J.R."/>
            <person name="Paulsen I.T."/>
        </authorList>
    </citation>
    <scope>NUCLEOTIDE SEQUENCE [LARGE SCALE GENOMIC DNA]</scope>
    <source>
        <strain evidence="3">ATCC BAA-887 / DSM 12427 / ZAS-2</strain>
    </source>
</reference>
<dbReference type="STRING" id="545694.TREPR_2772"/>
<gene>
    <name evidence="2" type="ordered locus">TREPR_2772</name>
</gene>
<protein>
    <submittedName>
        <fullName evidence="2">PilT protein domain protein</fullName>
    </submittedName>
</protein>
<dbReference type="Proteomes" id="UP000009223">
    <property type="component" value="Chromosome"/>
</dbReference>
<dbReference type="EMBL" id="CP001843">
    <property type="protein sequence ID" value="AEF86281.1"/>
    <property type="molecule type" value="Genomic_DNA"/>
</dbReference>
<evidence type="ECO:0000313" key="2">
    <source>
        <dbReference type="EMBL" id="AEF86281.1"/>
    </source>
</evidence>
<dbReference type="Gene3D" id="3.40.50.1010">
    <property type="entry name" value="5'-nuclease"/>
    <property type="match status" value="1"/>
</dbReference>
<name>F5YQG5_TREPZ</name>
<dbReference type="Pfam" id="PF01850">
    <property type="entry name" value="PIN"/>
    <property type="match status" value="1"/>
</dbReference>
<evidence type="ECO:0000259" key="1">
    <source>
        <dbReference type="Pfam" id="PF01850"/>
    </source>
</evidence>
<dbReference type="SUPFAM" id="SSF88723">
    <property type="entry name" value="PIN domain-like"/>
    <property type="match status" value="1"/>
</dbReference>